<evidence type="ECO:0000313" key="3">
    <source>
        <dbReference type="Proteomes" id="UP000001918"/>
    </source>
</evidence>
<name>D1A1B2_THECD</name>
<dbReference type="OrthoDB" id="9803968at2"/>
<dbReference type="STRING" id="471852.Tcur_0229"/>
<dbReference type="PANTHER" id="PTHR43767">
    <property type="entry name" value="LONG-CHAIN-FATTY-ACID--COA LIGASE"/>
    <property type="match status" value="1"/>
</dbReference>
<accession>D1A1B2</accession>
<protein>
    <submittedName>
        <fullName evidence="2">AMP-dependent synthetase and ligase</fullName>
    </submittedName>
</protein>
<dbReference type="PANTHER" id="PTHR43767:SF11">
    <property type="entry name" value="MEDIUM-CHAIN-FATTY-ACID--COA LIGASE"/>
    <property type="match status" value="1"/>
</dbReference>
<dbReference type="InterPro" id="IPR050237">
    <property type="entry name" value="ATP-dep_AMP-bd_enzyme"/>
</dbReference>
<feature type="domain" description="AMP-dependent synthetase/ligase" evidence="1">
    <location>
        <begin position="29"/>
        <end position="393"/>
    </location>
</feature>
<dbReference type="InterPro" id="IPR042099">
    <property type="entry name" value="ANL_N_sf"/>
</dbReference>
<proteinExistence type="predicted"/>
<dbReference type="Pfam" id="PF00501">
    <property type="entry name" value="AMP-binding"/>
    <property type="match status" value="1"/>
</dbReference>
<dbReference type="SUPFAM" id="SSF56801">
    <property type="entry name" value="Acetyl-CoA synthetase-like"/>
    <property type="match status" value="1"/>
</dbReference>
<dbReference type="RefSeq" id="WP_012850618.1">
    <property type="nucleotide sequence ID" value="NC_013510.1"/>
</dbReference>
<gene>
    <name evidence="2" type="ordered locus">Tcur_0229</name>
</gene>
<dbReference type="Proteomes" id="UP000001918">
    <property type="component" value="Chromosome"/>
</dbReference>
<dbReference type="KEGG" id="tcu:Tcur_0229"/>
<evidence type="ECO:0000259" key="1">
    <source>
        <dbReference type="Pfam" id="PF00501"/>
    </source>
</evidence>
<dbReference type="AlphaFoldDB" id="D1A1B2"/>
<dbReference type="InterPro" id="IPR000873">
    <property type="entry name" value="AMP-dep_synth/lig_dom"/>
</dbReference>
<sequence length="439" mass="46038">MLSTMQDARLQIRRLLEHGAALHASATVDTAAPGGLRRVPYARIGADAAALAHALGELGVGEGDRVGTFMWNNAEHLTACLAVPSMGAVLHPLDARLPGEQIVRLAEHAEDRVLIADEALLPHLGPLLPQMKTVEHVIVNRAGGTGAGPAVPSGVTVHEYAALLDGRPPAYPWPDLDERAPAAICYAGDGSRAPKGVVHSHRSIYLHALSAAMPDAFGLSSGDKVLAVVPPSCALGWGLPYLAFLTGASLAMPDRFQAPQALAGFIAASRPTKGAAPLRVWRDLLAHIEADPDADLSSLTEVFADGRPCSPDLLEGYERRGVTLLHVWGAAAAPARPPADATGAGARHYRLAQGRLPASVQARLVGPDGAALPHDDFSVGELQLRGPWIAGSYHRDEAPGDFHDGWLRTGETGRISPDGYLTVTGRLADARRDDHAGAG</sequence>
<dbReference type="Gene3D" id="3.40.50.12780">
    <property type="entry name" value="N-terminal domain of ligase-like"/>
    <property type="match status" value="1"/>
</dbReference>
<keyword evidence="3" id="KW-1185">Reference proteome</keyword>
<dbReference type="eggNOG" id="COG0318">
    <property type="taxonomic scope" value="Bacteria"/>
</dbReference>
<organism evidence="2 3">
    <name type="scientific">Thermomonospora curvata (strain ATCC 19995 / DSM 43183 / JCM 3096 / KCTC 9072 / NBRC 15933 / NCIMB 10081 / Henssen B9)</name>
    <dbReference type="NCBI Taxonomy" id="471852"/>
    <lineage>
        <taxon>Bacteria</taxon>
        <taxon>Bacillati</taxon>
        <taxon>Actinomycetota</taxon>
        <taxon>Actinomycetes</taxon>
        <taxon>Streptosporangiales</taxon>
        <taxon>Thermomonosporaceae</taxon>
        <taxon>Thermomonospora</taxon>
    </lineage>
</organism>
<dbReference type="HOGENOM" id="CLU_000022_59_5_11"/>
<evidence type="ECO:0000313" key="2">
    <source>
        <dbReference type="EMBL" id="ACY95834.1"/>
    </source>
</evidence>
<dbReference type="EMBL" id="CP001738">
    <property type="protein sequence ID" value="ACY95834.1"/>
    <property type="molecule type" value="Genomic_DNA"/>
</dbReference>
<keyword evidence="2" id="KW-0436">Ligase</keyword>
<reference evidence="2 3" key="1">
    <citation type="journal article" date="2011" name="Stand. Genomic Sci.">
        <title>Complete genome sequence of Thermomonospora curvata type strain (B9).</title>
        <authorList>
            <person name="Chertkov O."/>
            <person name="Sikorski J."/>
            <person name="Nolan M."/>
            <person name="Lapidus A."/>
            <person name="Lucas S."/>
            <person name="Del Rio T.G."/>
            <person name="Tice H."/>
            <person name="Cheng J.F."/>
            <person name="Goodwin L."/>
            <person name="Pitluck S."/>
            <person name="Liolios K."/>
            <person name="Ivanova N."/>
            <person name="Mavromatis K."/>
            <person name="Mikhailova N."/>
            <person name="Ovchinnikova G."/>
            <person name="Pati A."/>
            <person name="Chen A."/>
            <person name="Palaniappan K."/>
            <person name="Djao O.D."/>
            <person name="Land M."/>
            <person name="Hauser L."/>
            <person name="Chang Y.J."/>
            <person name="Jeffries C.D."/>
            <person name="Brettin T."/>
            <person name="Han C."/>
            <person name="Detter J.C."/>
            <person name="Rohde M."/>
            <person name="Goker M."/>
            <person name="Woyke T."/>
            <person name="Bristow J."/>
            <person name="Eisen J.A."/>
            <person name="Markowitz V."/>
            <person name="Hugenholtz P."/>
            <person name="Klenk H.P."/>
            <person name="Kyrpides N.C."/>
        </authorList>
    </citation>
    <scope>NUCLEOTIDE SEQUENCE [LARGE SCALE GENOMIC DNA]</scope>
    <source>
        <strain evidence="3">ATCC 19995 / DSM 43183 / JCM 3096 / KCTC 9072 / NBRC 15933 / NCIMB 10081 / Henssen B9</strain>
    </source>
</reference>
<dbReference type="GO" id="GO:0016874">
    <property type="term" value="F:ligase activity"/>
    <property type="evidence" value="ECO:0007669"/>
    <property type="project" value="UniProtKB-KW"/>
</dbReference>